<dbReference type="EMBL" id="CAUYUJ010018371">
    <property type="protein sequence ID" value="CAK0883071.1"/>
    <property type="molecule type" value="Genomic_DNA"/>
</dbReference>
<evidence type="ECO:0000256" key="6">
    <source>
        <dbReference type="ARBA" id="ARBA00023180"/>
    </source>
</evidence>
<comment type="caution">
    <text evidence="9">The sequence shown here is derived from an EMBL/GenBank/DDBJ whole genome shotgun (WGS) entry which is preliminary data.</text>
</comment>
<feature type="domain" description="VWFA" evidence="8">
    <location>
        <begin position="496"/>
        <end position="685"/>
    </location>
</feature>
<keyword evidence="5" id="KW-1015">Disulfide bond</keyword>
<dbReference type="Gene3D" id="2.20.100.10">
    <property type="entry name" value="Thrombospondin type-1 (TSP1) repeat"/>
    <property type="match status" value="2"/>
</dbReference>
<protein>
    <recommendedName>
        <fullName evidence="8">VWFA domain-containing protein</fullName>
    </recommendedName>
</protein>
<gene>
    <name evidence="9" type="ORF">PCOR1329_LOCUS65366</name>
</gene>
<feature type="non-terminal residue" evidence="9">
    <location>
        <position position="1"/>
    </location>
</feature>
<dbReference type="SMART" id="SM00209">
    <property type="entry name" value="TSP1"/>
    <property type="match status" value="2"/>
</dbReference>
<dbReference type="InterPro" id="IPR044004">
    <property type="entry name" value="TSP1_spondin_dom"/>
</dbReference>
<evidence type="ECO:0000256" key="2">
    <source>
        <dbReference type="ARBA" id="ARBA00022525"/>
    </source>
</evidence>
<reference evidence="9" key="1">
    <citation type="submission" date="2023-10" db="EMBL/GenBank/DDBJ databases">
        <authorList>
            <person name="Chen Y."/>
            <person name="Shah S."/>
            <person name="Dougan E. K."/>
            <person name="Thang M."/>
            <person name="Chan C."/>
        </authorList>
    </citation>
    <scope>NUCLEOTIDE SEQUENCE [LARGE SCALE GENOMIC DNA]</scope>
</reference>
<dbReference type="SUPFAM" id="SSF53300">
    <property type="entry name" value="vWA-like"/>
    <property type="match status" value="1"/>
</dbReference>
<dbReference type="SUPFAM" id="SSF82895">
    <property type="entry name" value="TSP-1 type 1 repeat"/>
    <property type="match status" value="2"/>
</dbReference>
<evidence type="ECO:0000259" key="8">
    <source>
        <dbReference type="PROSITE" id="PS50234"/>
    </source>
</evidence>
<organism evidence="9 10">
    <name type="scientific">Prorocentrum cordatum</name>
    <dbReference type="NCBI Taxonomy" id="2364126"/>
    <lineage>
        <taxon>Eukaryota</taxon>
        <taxon>Sar</taxon>
        <taxon>Alveolata</taxon>
        <taxon>Dinophyceae</taxon>
        <taxon>Prorocentrales</taxon>
        <taxon>Prorocentraceae</taxon>
        <taxon>Prorocentrum</taxon>
    </lineage>
</organism>
<keyword evidence="2" id="KW-0964">Secreted</keyword>
<evidence type="ECO:0000256" key="7">
    <source>
        <dbReference type="SAM" id="MobiDB-lite"/>
    </source>
</evidence>
<dbReference type="Pfam" id="PF00092">
    <property type="entry name" value="VWA"/>
    <property type="match status" value="1"/>
</dbReference>
<name>A0ABN9WA28_9DINO</name>
<dbReference type="PROSITE" id="PS50092">
    <property type="entry name" value="TSP1"/>
    <property type="match status" value="2"/>
</dbReference>
<evidence type="ECO:0000313" key="10">
    <source>
        <dbReference type="Proteomes" id="UP001189429"/>
    </source>
</evidence>
<evidence type="ECO:0000313" key="9">
    <source>
        <dbReference type="EMBL" id="CAK0883071.1"/>
    </source>
</evidence>
<dbReference type="InterPro" id="IPR036465">
    <property type="entry name" value="vWFA_dom_sf"/>
</dbReference>
<dbReference type="InterPro" id="IPR000884">
    <property type="entry name" value="TSP1_rpt"/>
</dbReference>
<feature type="region of interest" description="Disordered" evidence="7">
    <location>
        <begin position="48"/>
        <end position="75"/>
    </location>
</feature>
<accession>A0ABN9WA28</accession>
<keyword evidence="6" id="KW-0325">Glycoprotein</keyword>
<dbReference type="Gene3D" id="3.40.50.410">
    <property type="entry name" value="von Willebrand factor, type A domain"/>
    <property type="match status" value="1"/>
</dbReference>
<comment type="subcellular location">
    <subcellularLocation>
        <location evidence="1">Secreted</location>
    </subcellularLocation>
</comment>
<keyword evidence="4" id="KW-0677">Repeat</keyword>
<dbReference type="Pfam" id="PF19028">
    <property type="entry name" value="TSP1_spondin"/>
    <property type="match status" value="2"/>
</dbReference>
<dbReference type="InterPro" id="IPR036383">
    <property type="entry name" value="TSP1_rpt_sf"/>
</dbReference>
<dbReference type="PANTHER" id="PTHR22906">
    <property type="entry name" value="PROPERDIN"/>
    <property type="match status" value="1"/>
</dbReference>
<evidence type="ECO:0000256" key="1">
    <source>
        <dbReference type="ARBA" id="ARBA00004613"/>
    </source>
</evidence>
<keyword evidence="3" id="KW-0732">Signal</keyword>
<proteinExistence type="predicted"/>
<dbReference type="CDD" id="cd00198">
    <property type="entry name" value="vWFA"/>
    <property type="match status" value="1"/>
</dbReference>
<dbReference type="Proteomes" id="UP001189429">
    <property type="component" value="Unassembled WGS sequence"/>
</dbReference>
<dbReference type="PANTHER" id="PTHR22906:SF43">
    <property type="entry name" value="PROPERDIN"/>
    <property type="match status" value="1"/>
</dbReference>
<dbReference type="InterPro" id="IPR052065">
    <property type="entry name" value="Compl_asym_regulator"/>
</dbReference>
<evidence type="ECO:0000256" key="4">
    <source>
        <dbReference type="ARBA" id="ARBA00022737"/>
    </source>
</evidence>
<evidence type="ECO:0000256" key="5">
    <source>
        <dbReference type="ARBA" id="ARBA00023157"/>
    </source>
</evidence>
<evidence type="ECO:0000256" key="3">
    <source>
        <dbReference type="ARBA" id="ARBA00022729"/>
    </source>
</evidence>
<keyword evidence="10" id="KW-1185">Reference proteome</keyword>
<dbReference type="SMART" id="SM00327">
    <property type="entry name" value="VWA"/>
    <property type="match status" value="1"/>
</dbReference>
<dbReference type="PROSITE" id="PS50234">
    <property type="entry name" value="VWFA"/>
    <property type="match status" value="1"/>
</dbReference>
<dbReference type="InterPro" id="IPR002035">
    <property type="entry name" value="VWF_A"/>
</dbReference>
<sequence length="822" mass="89872">ASSEMEKSKLECSQAYEEKSADLKLKEADLDVFNFVLEATRCADEEAASFEQDGATPGSLQKHRAGHPRSNESAAKRKATMMICATPRDGFQIHFDDPAAQAKFQRLLTTPARQVLERLVGKVAQKEGLLEVRAGRSQGEAIAHFSTTTTAPLLEMVEPTPVQTAPSEGQWKKCTNGVPSCGLLHDSMSVQWGVYRDLVDELKYEMSVDKAECQAMQDNLNEQLAVIASAKTKAMEMLAETVSSVQAASQESTEKNEEYRELEEIFEKQMGEYKSKVDEILFTNICAVRKVRDGLMMNSEVSPPEKIEDCDVEDWSPGECSVACDDECPSPDPSACGGWQTLERRVLTQPNEFGIKCPVLTMQKKCNQIRCPVDCGMSEWSAWSACAADCGGGVQGRTRSILVKPKNGGQECDTAMESQPCNTGSCDRDCVLAEWTPWSPCSVACGGGFQERARKVAVPIRGMGKCPVEDHADRLEEQPCNAHECIGDEVCIAKQDLVIAIDGSGSMREGGFETLRDFAANVSQRYKPMYYGAEAMRVGVILFGQGSVEDDGTVTPAEMVQELTNDTAAVKEQIESLAWQRGTTNLAQALSLADRMFREGGRPDAQSAIMILTDGRPSLRFASGQAVRKLKDKNVKVFMAPIADNSGKDTDLLKQWASQPWETNYERIPGLAALKPNFDMFGQRLVAKFCPSSFSPSRQKQKEEARGFILLHELGCPDEACAPGISSASSSLGTFASQDACSAEAAARGVSIFCYYARGRLAGACFGGSLEVSAEQWEEWKANSVDPKCPNGEWTPDPYADTYAVSPDLIAMHHIQPGYYDD</sequence>